<feature type="compositionally biased region" description="Basic residues" evidence="1">
    <location>
        <begin position="125"/>
        <end position="134"/>
    </location>
</feature>
<accession>A0A0M9EMC2</accession>
<feature type="region of interest" description="Disordered" evidence="1">
    <location>
        <begin position="1"/>
        <end position="67"/>
    </location>
</feature>
<feature type="region of interest" description="Disordered" evidence="1">
    <location>
        <begin position="90"/>
        <end position="188"/>
    </location>
</feature>
<name>A0A0M9EMC2_FUSLA</name>
<protein>
    <submittedName>
        <fullName evidence="3">Sterol 3beta-glucosyltransferase</fullName>
    </submittedName>
</protein>
<feature type="compositionally biased region" description="Basic and acidic residues" evidence="1">
    <location>
        <begin position="18"/>
        <end position="32"/>
    </location>
</feature>
<feature type="domain" description="GRAM" evidence="2">
    <location>
        <begin position="240"/>
        <end position="280"/>
    </location>
</feature>
<dbReference type="Proteomes" id="UP000037904">
    <property type="component" value="Unassembled WGS sequence"/>
</dbReference>
<organism evidence="3 4">
    <name type="scientific">Fusarium langsethiae</name>
    <dbReference type="NCBI Taxonomy" id="179993"/>
    <lineage>
        <taxon>Eukaryota</taxon>
        <taxon>Fungi</taxon>
        <taxon>Dikarya</taxon>
        <taxon>Ascomycota</taxon>
        <taxon>Pezizomycotina</taxon>
        <taxon>Sordariomycetes</taxon>
        <taxon>Hypocreomycetidae</taxon>
        <taxon>Hypocreales</taxon>
        <taxon>Nectriaceae</taxon>
        <taxon>Fusarium</taxon>
    </lineage>
</organism>
<gene>
    <name evidence="3" type="ORF">FLAG1_11601</name>
</gene>
<dbReference type="EMBL" id="JXCE01000953">
    <property type="protein sequence ID" value="KPA35682.1"/>
    <property type="molecule type" value="Genomic_DNA"/>
</dbReference>
<evidence type="ECO:0000259" key="2">
    <source>
        <dbReference type="Pfam" id="PF02893"/>
    </source>
</evidence>
<dbReference type="Gene3D" id="2.30.29.30">
    <property type="entry name" value="Pleckstrin-homology domain (PH domain)/Phosphotyrosine-binding domain (PTB)"/>
    <property type="match status" value="1"/>
</dbReference>
<dbReference type="GO" id="GO:0016740">
    <property type="term" value="F:transferase activity"/>
    <property type="evidence" value="ECO:0007669"/>
    <property type="project" value="UniProtKB-KW"/>
</dbReference>
<sequence length="280" mass="30964">MATQADDAPASQASIGDGDLKDHVHGELDKIQRQSSTATVFPEPLRESDSDNSADEDNGTAQAPPMFMNMNQSIFGLIAQASNRVDFHDRFDGISSDEEGESSQNTHTESIARTSILQPAGKGKDKVHRRRKLSEHKLLRSLPALPKLRSRHKSQPSTLPTPTEAADEADDEAGDASLSPAPALTLTRQDTQDHLAPVMSRMLEAKADLSSRPSFDLDRLSTDVSRSSDGDEVSALSKKLKEIFEFDEFEQVIEEYPCWLLQSVLLQGYMYITSKHICFY</sequence>
<reference evidence="3 4" key="1">
    <citation type="submission" date="2015-04" db="EMBL/GenBank/DDBJ databases">
        <title>The draft genome sequence of Fusarium langsethiae, a T-2/HT-2 mycotoxin producer.</title>
        <authorList>
            <person name="Lysoe E."/>
            <person name="Divon H.H."/>
            <person name="Terzi V."/>
            <person name="Orru L."/>
            <person name="Lamontanara A."/>
            <person name="Kolseth A.-K."/>
            <person name="Frandsen R.J."/>
            <person name="Nielsen K."/>
            <person name="Thrane U."/>
        </authorList>
    </citation>
    <scope>NUCLEOTIDE SEQUENCE [LARGE SCALE GENOMIC DNA]</scope>
    <source>
        <strain evidence="3 4">Fl201059</strain>
    </source>
</reference>
<comment type="caution">
    <text evidence="3">The sequence shown here is derived from an EMBL/GenBank/DDBJ whole genome shotgun (WGS) entry which is preliminary data.</text>
</comment>
<feature type="compositionally biased region" description="Acidic residues" evidence="1">
    <location>
        <begin position="165"/>
        <end position="174"/>
    </location>
</feature>
<dbReference type="Pfam" id="PF02893">
    <property type="entry name" value="GRAM"/>
    <property type="match status" value="1"/>
</dbReference>
<evidence type="ECO:0000256" key="1">
    <source>
        <dbReference type="SAM" id="MobiDB-lite"/>
    </source>
</evidence>
<feature type="non-terminal residue" evidence="3">
    <location>
        <position position="280"/>
    </location>
</feature>
<dbReference type="AlphaFoldDB" id="A0A0M9EMC2"/>
<dbReference type="InterPro" id="IPR004182">
    <property type="entry name" value="GRAM"/>
</dbReference>
<proteinExistence type="predicted"/>
<evidence type="ECO:0000313" key="3">
    <source>
        <dbReference type="EMBL" id="KPA35682.1"/>
    </source>
</evidence>
<feature type="compositionally biased region" description="Polar residues" evidence="1">
    <location>
        <begin position="104"/>
        <end position="117"/>
    </location>
</feature>
<evidence type="ECO:0000313" key="4">
    <source>
        <dbReference type="Proteomes" id="UP000037904"/>
    </source>
</evidence>
<keyword evidence="4" id="KW-1185">Reference proteome</keyword>
<keyword evidence="3" id="KW-0808">Transferase</keyword>
<dbReference type="InterPro" id="IPR011993">
    <property type="entry name" value="PH-like_dom_sf"/>
</dbReference>